<reference evidence="1" key="1">
    <citation type="submission" date="2017-02" db="EMBL/GenBank/DDBJ databases">
        <title>Delving into the versatile metabolic prowess of the omnipresent phylum Bacteroidetes.</title>
        <authorList>
            <person name="Nobu M.K."/>
            <person name="Mei R."/>
            <person name="Narihiro T."/>
            <person name="Kuroda K."/>
            <person name="Liu W.-T."/>
        </authorList>
    </citation>
    <scope>NUCLEOTIDE SEQUENCE</scope>
    <source>
        <strain evidence="1">ADurb.Bin160</strain>
    </source>
</reference>
<evidence type="ECO:0000313" key="1">
    <source>
        <dbReference type="EMBL" id="OQB40847.1"/>
    </source>
</evidence>
<dbReference type="EMBL" id="MWDB01000030">
    <property type="protein sequence ID" value="OQB40847.1"/>
    <property type="molecule type" value="Genomic_DNA"/>
</dbReference>
<organism evidence="1">
    <name type="scientific">candidate division CPR1 bacterium ADurb.Bin160</name>
    <dbReference type="NCBI Taxonomy" id="1852826"/>
    <lineage>
        <taxon>Bacteria</taxon>
        <taxon>candidate division CPR1</taxon>
    </lineage>
</organism>
<proteinExistence type="predicted"/>
<protein>
    <submittedName>
        <fullName evidence="1">Uncharacterized protein</fullName>
    </submittedName>
</protein>
<dbReference type="AlphaFoldDB" id="A0A1V5ZKU4"/>
<comment type="caution">
    <text evidence="1">The sequence shown here is derived from an EMBL/GenBank/DDBJ whole genome shotgun (WGS) entry which is preliminary data.</text>
</comment>
<sequence>MMIKSVAQIGTLEFDTIIEILLNTGQITSDKHIRRTAKKFFIMSEVNNRRKICAFAIQKKSRQKGYDAEIGYLFVKPEYRRSNEAVKFIQEIDRNTPGKMYITVVYPPIKKLLKRMGYEKMDSWPNDVDTNKEVDLFTNANVVLTKDKEFKDYEEDVLNSTFDQYFYSAHDINRQKYEFEKIPEFTNIVKSINLMPYKAVGLEAETIATILIKKYNDYGYNDPNEKGIWYDLAIEVFIGDPEYYPGDSDKEKLYDNLSFIKQRIGG</sequence>
<dbReference type="InterPro" id="IPR016181">
    <property type="entry name" value="Acyl_CoA_acyltransferase"/>
</dbReference>
<name>A0A1V5ZKU4_9BACT</name>
<dbReference type="SUPFAM" id="SSF55729">
    <property type="entry name" value="Acyl-CoA N-acyltransferases (Nat)"/>
    <property type="match status" value="1"/>
</dbReference>
<dbReference type="Proteomes" id="UP000485621">
    <property type="component" value="Unassembled WGS sequence"/>
</dbReference>
<gene>
    <name evidence="1" type="ORF">BWY04_01166</name>
</gene>
<accession>A0A1V5ZKU4</accession>